<dbReference type="Proteomes" id="UP000319383">
    <property type="component" value="Chromosome"/>
</dbReference>
<dbReference type="FunFam" id="3.30.540.10:FF:000003">
    <property type="entry name" value="Inositol-1-monophosphatase"/>
    <property type="match status" value="1"/>
</dbReference>
<dbReference type="GO" id="GO:0000105">
    <property type="term" value="P:L-histidine biosynthetic process"/>
    <property type="evidence" value="ECO:0007669"/>
    <property type="project" value="UniProtKB-UniRule"/>
</dbReference>
<dbReference type="GO" id="GO:0004401">
    <property type="term" value="F:histidinol-phosphatase activity"/>
    <property type="evidence" value="ECO:0007669"/>
    <property type="project" value="UniProtKB-UniRule"/>
</dbReference>
<evidence type="ECO:0000256" key="1">
    <source>
        <dbReference type="ARBA" id="ARBA00001946"/>
    </source>
</evidence>
<evidence type="ECO:0000256" key="6">
    <source>
        <dbReference type="ARBA" id="ARBA00022723"/>
    </source>
</evidence>
<keyword evidence="14" id="KW-1185">Reference proteome</keyword>
<evidence type="ECO:0000313" key="14">
    <source>
        <dbReference type="Proteomes" id="UP000319383"/>
    </source>
</evidence>
<evidence type="ECO:0000256" key="9">
    <source>
        <dbReference type="ARBA" id="ARBA00023102"/>
    </source>
</evidence>
<proteinExistence type="inferred from homology"/>
<feature type="binding site" evidence="12">
    <location>
        <position position="218"/>
    </location>
    <ligand>
        <name>Mg(2+)</name>
        <dbReference type="ChEBI" id="CHEBI:18420"/>
        <label>1</label>
        <note>catalytic</note>
    </ligand>
</feature>
<reference evidence="13 14" key="1">
    <citation type="submission" date="2019-02" db="EMBL/GenBank/DDBJ databases">
        <title>Deep-cultivation of Planctomycetes and their phenomic and genomic characterization uncovers novel biology.</title>
        <authorList>
            <person name="Wiegand S."/>
            <person name="Jogler M."/>
            <person name="Boedeker C."/>
            <person name="Pinto D."/>
            <person name="Vollmers J."/>
            <person name="Rivas-Marin E."/>
            <person name="Kohn T."/>
            <person name="Peeters S.H."/>
            <person name="Heuer A."/>
            <person name="Rast P."/>
            <person name="Oberbeckmann S."/>
            <person name="Bunk B."/>
            <person name="Jeske O."/>
            <person name="Meyerdierks A."/>
            <person name="Storesund J.E."/>
            <person name="Kallscheuer N."/>
            <person name="Luecker S."/>
            <person name="Lage O.M."/>
            <person name="Pohl T."/>
            <person name="Merkel B.J."/>
            <person name="Hornburger P."/>
            <person name="Mueller R.-W."/>
            <person name="Bruemmer F."/>
            <person name="Labrenz M."/>
            <person name="Spormann A.M."/>
            <person name="Op den Camp H."/>
            <person name="Overmann J."/>
            <person name="Amann R."/>
            <person name="Jetten M.S.M."/>
            <person name="Mascher T."/>
            <person name="Medema M.H."/>
            <person name="Devos D.P."/>
            <person name="Kaster A.-K."/>
            <person name="Ovreas L."/>
            <person name="Rohde M."/>
            <person name="Galperin M.Y."/>
            <person name="Jogler C."/>
        </authorList>
    </citation>
    <scope>NUCLEOTIDE SEQUENCE [LARGE SCALE GENOMIC DNA]</scope>
    <source>
        <strain evidence="13 14">Mal52</strain>
    </source>
</reference>
<gene>
    <name evidence="13" type="primary">hisN</name>
    <name evidence="13" type="ORF">Mal52_44050</name>
</gene>
<evidence type="ECO:0000256" key="4">
    <source>
        <dbReference type="ARBA" id="ARBA00013085"/>
    </source>
</evidence>
<organism evidence="13 14">
    <name type="scientific">Symmachiella dynata</name>
    <dbReference type="NCBI Taxonomy" id="2527995"/>
    <lineage>
        <taxon>Bacteria</taxon>
        <taxon>Pseudomonadati</taxon>
        <taxon>Planctomycetota</taxon>
        <taxon>Planctomycetia</taxon>
        <taxon>Planctomycetales</taxon>
        <taxon>Planctomycetaceae</taxon>
        <taxon>Symmachiella</taxon>
    </lineage>
</organism>
<dbReference type="PANTHER" id="PTHR43200:SF6">
    <property type="entry name" value="3'(2'),5'-BISPHOSPHATE NUCLEOTIDASE"/>
    <property type="match status" value="1"/>
</dbReference>
<evidence type="ECO:0000256" key="3">
    <source>
        <dbReference type="ARBA" id="ARBA00009759"/>
    </source>
</evidence>
<evidence type="ECO:0000256" key="7">
    <source>
        <dbReference type="ARBA" id="ARBA00022801"/>
    </source>
</evidence>
<dbReference type="PRINTS" id="PR00377">
    <property type="entry name" value="IMPHPHTASES"/>
</dbReference>
<name>A0A517ZTV0_9PLAN</name>
<evidence type="ECO:0000256" key="12">
    <source>
        <dbReference type="PIRSR" id="PIRSR600760-2"/>
    </source>
</evidence>
<dbReference type="GO" id="GO:0046872">
    <property type="term" value="F:metal ion binding"/>
    <property type="evidence" value="ECO:0007669"/>
    <property type="project" value="UniProtKB-KW"/>
</dbReference>
<feature type="binding site" evidence="12">
    <location>
        <position position="72"/>
    </location>
    <ligand>
        <name>Mg(2+)</name>
        <dbReference type="ChEBI" id="CHEBI:18420"/>
        <label>1</label>
        <note>catalytic</note>
    </ligand>
</feature>
<evidence type="ECO:0000256" key="2">
    <source>
        <dbReference type="ARBA" id="ARBA00004970"/>
    </source>
</evidence>
<comment type="similarity">
    <text evidence="3">Belongs to the inositol monophosphatase superfamily.</text>
</comment>
<dbReference type="RefSeq" id="WP_145378441.1">
    <property type="nucleotide sequence ID" value="NZ_CP036276.1"/>
</dbReference>
<keyword evidence="8 12" id="KW-0460">Magnesium</keyword>
<sequence>MSEQPEISRRLEVALTVTQAAAELIMPHYQSADLAVESKGDESPVTVADKGAEKLIRERLFDVFPDDSVLGEEFDDVEGTSGYRWVLDPIDGTKSFIHGVPLFGTLAGLEYDGRLVAGVCRFPALNEVVYASLGEGAWWQRRDQKPVAARVSDISDMSQALFCTTTITRWEQIGRTEAFHDLCTKSKLTRGWGDCYGHILVATGRAEVMIDPELSAWDCAALIPIMVEAGGDFVDWKGKRSMHSGNGLSVNAALKDEILAILQ</sequence>
<evidence type="ECO:0000256" key="8">
    <source>
        <dbReference type="ARBA" id="ARBA00022842"/>
    </source>
</evidence>
<keyword evidence="9" id="KW-0368">Histidine biosynthesis</keyword>
<evidence type="ECO:0000313" key="13">
    <source>
        <dbReference type="EMBL" id="QDU45908.1"/>
    </source>
</evidence>
<dbReference type="KEGG" id="sdyn:Mal52_44050"/>
<accession>A0A517ZTV0</accession>
<evidence type="ECO:0000256" key="10">
    <source>
        <dbReference type="ARBA" id="ARBA00049158"/>
    </source>
</evidence>
<dbReference type="InterPro" id="IPR051090">
    <property type="entry name" value="Inositol_monoP_superfamily"/>
</dbReference>
<dbReference type="UniPathway" id="UPA00031">
    <property type="reaction ID" value="UER00013"/>
</dbReference>
<keyword evidence="6 12" id="KW-0479">Metal-binding</keyword>
<dbReference type="Gene3D" id="3.30.540.10">
    <property type="entry name" value="Fructose-1,6-Bisphosphatase, subunit A, domain 1"/>
    <property type="match status" value="1"/>
</dbReference>
<dbReference type="SUPFAM" id="SSF56655">
    <property type="entry name" value="Carbohydrate phosphatase"/>
    <property type="match status" value="1"/>
</dbReference>
<comment type="cofactor">
    <cofactor evidence="1 12">
        <name>Mg(2+)</name>
        <dbReference type="ChEBI" id="CHEBI:18420"/>
    </cofactor>
</comment>
<feature type="binding site" evidence="12">
    <location>
        <position position="88"/>
    </location>
    <ligand>
        <name>Mg(2+)</name>
        <dbReference type="ChEBI" id="CHEBI:18420"/>
        <label>1</label>
        <note>catalytic</note>
    </ligand>
</feature>
<keyword evidence="5" id="KW-0028">Amino-acid biosynthesis</keyword>
<dbReference type="NCBIfam" id="TIGR02067">
    <property type="entry name" value="his_9_HisN"/>
    <property type="match status" value="1"/>
</dbReference>
<comment type="catalytic activity">
    <reaction evidence="10">
        <text>L-histidinol phosphate + H2O = L-histidinol + phosphate</text>
        <dbReference type="Rhea" id="RHEA:14465"/>
        <dbReference type="ChEBI" id="CHEBI:15377"/>
        <dbReference type="ChEBI" id="CHEBI:43474"/>
        <dbReference type="ChEBI" id="CHEBI:57699"/>
        <dbReference type="ChEBI" id="CHEBI:57980"/>
        <dbReference type="EC" id="3.1.3.15"/>
    </reaction>
</comment>
<dbReference type="AlphaFoldDB" id="A0A517ZTV0"/>
<dbReference type="PANTHER" id="PTHR43200">
    <property type="entry name" value="PHOSPHATASE"/>
    <property type="match status" value="1"/>
</dbReference>
<dbReference type="InterPro" id="IPR020583">
    <property type="entry name" value="Inositol_monoP_metal-BS"/>
</dbReference>
<dbReference type="InterPro" id="IPR000760">
    <property type="entry name" value="Inositol_monophosphatase-like"/>
</dbReference>
<comment type="pathway">
    <text evidence="2">Amino-acid biosynthesis; L-histidine biosynthesis; L-histidine from 5-phospho-alpha-D-ribose 1-diphosphate: step 8/9.</text>
</comment>
<dbReference type="InterPro" id="IPR011809">
    <property type="entry name" value="His_9_proposed"/>
</dbReference>
<feature type="binding site" evidence="12">
    <location>
        <position position="90"/>
    </location>
    <ligand>
        <name>Mg(2+)</name>
        <dbReference type="ChEBI" id="CHEBI:18420"/>
        <label>2</label>
    </ligand>
</feature>
<keyword evidence="7 13" id="KW-0378">Hydrolase</keyword>
<dbReference type="Gene3D" id="3.40.190.80">
    <property type="match status" value="1"/>
</dbReference>
<dbReference type="EC" id="3.1.3.15" evidence="4 11"/>
<dbReference type="CDD" id="cd01641">
    <property type="entry name" value="Bacterial_IMPase_like_1"/>
    <property type="match status" value="1"/>
</dbReference>
<evidence type="ECO:0000256" key="5">
    <source>
        <dbReference type="ARBA" id="ARBA00022605"/>
    </source>
</evidence>
<evidence type="ECO:0000256" key="11">
    <source>
        <dbReference type="NCBIfam" id="TIGR02067"/>
    </source>
</evidence>
<protein>
    <recommendedName>
        <fullName evidence="4 11">Histidinol-phosphatase</fullName>
        <ecNumber evidence="4 11">3.1.3.15</ecNumber>
    </recommendedName>
</protein>
<dbReference type="PROSITE" id="PS00629">
    <property type="entry name" value="IMP_1"/>
    <property type="match status" value="1"/>
</dbReference>
<dbReference type="Pfam" id="PF00459">
    <property type="entry name" value="Inositol_P"/>
    <property type="match status" value="1"/>
</dbReference>
<feature type="binding site" evidence="12">
    <location>
        <position position="91"/>
    </location>
    <ligand>
        <name>Mg(2+)</name>
        <dbReference type="ChEBI" id="CHEBI:18420"/>
        <label>1</label>
        <note>catalytic</note>
    </ligand>
</feature>
<dbReference type="EMBL" id="CP036276">
    <property type="protein sequence ID" value="QDU45908.1"/>
    <property type="molecule type" value="Genomic_DNA"/>
</dbReference>